<feature type="signal peptide" evidence="1">
    <location>
        <begin position="1"/>
        <end position="21"/>
    </location>
</feature>
<dbReference type="GeneID" id="28250088"/>
<accession>A0A1B1A3A9</accession>
<proteinExistence type="predicted"/>
<dbReference type="EMBL" id="CP015230">
    <property type="protein sequence ID" value="ANP41016.1"/>
    <property type="molecule type" value="Genomic_DNA"/>
</dbReference>
<keyword evidence="1" id="KW-0732">Signal</keyword>
<protein>
    <submittedName>
        <fullName evidence="2">Uncharacterized protein</fullName>
    </submittedName>
</protein>
<evidence type="ECO:0000256" key="1">
    <source>
        <dbReference type="SAM" id="SignalP"/>
    </source>
</evidence>
<dbReference type="RefSeq" id="WP_005618559.1">
    <property type="nucleotide sequence ID" value="NZ_CP015230.1"/>
</dbReference>
<dbReference type="STRING" id="1265309.K529_009610"/>
<evidence type="ECO:0000313" key="3">
    <source>
        <dbReference type="Proteomes" id="UP000013243"/>
    </source>
</evidence>
<organism evidence="2 3">
    <name type="scientific">Tritonibacter mobilis F1926</name>
    <dbReference type="NCBI Taxonomy" id="1265309"/>
    <lineage>
        <taxon>Bacteria</taxon>
        <taxon>Pseudomonadati</taxon>
        <taxon>Pseudomonadota</taxon>
        <taxon>Alphaproteobacteria</taxon>
        <taxon>Rhodobacterales</taxon>
        <taxon>Paracoccaceae</taxon>
        <taxon>Tritonibacter</taxon>
    </lineage>
</organism>
<dbReference type="KEGG" id="rmb:K529_009610"/>
<dbReference type="AlphaFoldDB" id="A0A1B1A3A9"/>
<name>A0A1B1A3A9_9RHOB</name>
<feature type="chain" id="PRO_5008518337" evidence="1">
    <location>
        <begin position="22"/>
        <end position="89"/>
    </location>
</feature>
<reference evidence="2 3" key="1">
    <citation type="journal article" date="2016" name="ISME J.">
        <title>Global occurrence and heterogeneity of the Roseobacter-clade species Ruegeria mobilis.</title>
        <authorList>
            <person name="Sonnenschein E."/>
            <person name="Gram L."/>
        </authorList>
    </citation>
    <scope>NUCLEOTIDE SEQUENCE [LARGE SCALE GENOMIC DNA]</scope>
    <source>
        <strain evidence="2 3">F1926</strain>
    </source>
</reference>
<evidence type="ECO:0000313" key="2">
    <source>
        <dbReference type="EMBL" id="ANP41016.1"/>
    </source>
</evidence>
<sequence length="89" mass="9557">MTLRALIAGVSLCLIGQTALAEKPLADLIAESVGYVHVREGVILVEDEYDEYICRLNATDAAFDAKAAGQEIPEGALTSTCILLEEFDK</sequence>
<gene>
    <name evidence="2" type="ORF">K529_009610</name>
</gene>
<dbReference type="Proteomes" id="UP000013243">
    <property type="component" value="Chromosome"/>
</dbReference>